<keyword evidence="3" id="KW-0255">Endonuclease</keyword>
<comment type="caution">
    <text evidence="9">The sequence shown here is derived from an EMBL/GenBank/DDBJ whole genome shotgun (WGS) entry which is preliminary data.</text>
</comment>
<dbReference type="InterPro" id="IPR035437">
    <property type="entry name" value="SNase_OB-fold_sf"/>
</dbReference>
<evidence type="ECO:0000256" key="1">
    <source>
        <dbReference type="ARBA" id="ARBA00005435"/>
    </source>
</evidence>
<dbReference type="InterPro" id="IPR016071">
    <property type="entry name" value="Staphylococal_nuclease_OB-fold"/>
</dbReference>
<proteinExistence type="inferred from homology"/>
<dbReference type="GO" id="GO:0016787">
    <property type="term" value="F:hydrolase activity"/>
    <property type="evidence" value="ECO:0007669"/>
    <property type="project" value="UniProtKB-KW"/>
</dbReference>
<dbReference type="PANTHER" id="PTHR12302">
    <property type="entry name" value="EBNA2 BINDING PROTEIN P100"/>
    <property type="match status" value="1"/>
</dbReference>
<keyword evidence="4" id="KW-0378">Hydrolase</keyword>
<dbReference type="VEuPathDB" id="FungiDB:SeMB42_g01762"/>
<dbReference type="Gene3D" id="2.40.50.90">
    <property type="match status" value="1"/>
</dbReference>
<evidence type="ECO:0000313" key="11">
    <source>
        <dbReference type="Proteomes" id="UP000320475"/>
    </source>
</evidence>
<name>A0A507DJW3_9FUNG</name>
<keyword evidence="10" id="KW-1185">Reference proteome</keyword>
<dbReference type="Proteomes" id="UP000317494">
    <property type="component" value="Unassembled WGS sequence"/>
</dbReference>
<evidence type="ECO:0000256" key="3">
    <source>
        <dbReference type="ARBA" id="ARBA00022759"/>
    </source>
</evidence>
<feature type="signal peptide" evidence="6">
    <location>
        <begin position="1"/>
        <end position="20"/>
    </location>
</feature>
<dbReference type="PROSITE" id="PS50830">
    <property type="entry name" value="TNASE_3"/>
    <property type="match status" value="1"/>
</dbReference>
<dbReference type="SUPFAM" id="SSF50199">
    <property type="entry name" value="Staphylococcal nuclease"/>
    <property type="match status" value="1"/>
</dbReference>
<reference evidence="10 11" key="1">
    <citation type="journal article" date="2019" name="Sci. Rep.">
        <title>Comparative genomics of chytrid fungi reveal insights into the obligate biotrophic and pathogenic lifestyle of Synchytrium endobioticum.</title>
        <authorList>
            <person name="van de Vossenberg B.T.L.H."/>
            <person name="Warris S."/>
            <person name="Nguyen H.D.T."/>
            <person name="van Gent-Pelzer M.P.E."/>
            <person name="Joly D.L."/>
            <person name="van de Geest H.C."/>
            <person name="Bonants P.J.M."/>
            <person name="Smith D.S."/>
            <person name="Levesque C.A."/>
            <person name="van der Lee T.A.J."/>
        </authorList>
    </citation>
    <scope>NUCLEOTIDE SEQUENCE [LARGE SCALE GENOMIC DNA]</scope>
    <source>
        <strain evidence="8 11">LEV6574</strain>
        <strain evidence="9 10">MB42</strain>
    </source>
</reference>
<dbReference type="GO" id="GO:0004519">
    <property type="term" value="F:endonuclease activity"/>
    <property type="evidence" value="ECO:0007669"/>
    <property type="project" value="UniProtKB-KW"/>
</dbReference>
<evidence type="ECO:0000256" key="6">
    <source>
        <dbReference type="SAM" id="SignalP"/>
    </source>
</evidence>
<sequence>MESACFTGTVIVIVLLSCVCYNRRHVVSTANHRHQHPPKPSAKAIGGSAFSKPLFKDLIYGICVKVTDGDGLIVRTVNNIKLRIRIAGVDAPESNYFNHGLQPQPFSHEAKEFLTELMLNKTVCLHVLRVDQYDRIVASVKIIRPSSFFWNASRIIQQDVGLEMLQSGLAVIYEGWGAEYDGLFDVYQLVQSGARQSKIGIWSLGPNFETPADFKDRIRRMQH</sequence>
<evidence type="ECO:0000313" key="9">
    <source>
        <dbReference type="EMBL" id="TPX51934.1"/>
    </source>
</evidence>
<evidence type="ECO:0000256" key="5">
    <source>
        <dbReference type="ARBA" id="ARBA00022837"/>
    </source>
</evidence>
<comment type="similarity">
    <text evidence="1">Belongs to the LCL3 family.</text>
</comment>
<dbReference type="GO" id="GO:0005739">
    <property type="term" value="C:mitochondrion"/>
    <property type="evidence" value="ECO:0007669"/>
    <property type="project" value="TreeGrafter"/>
</dbReference>
<dbReference type="SMART" id="SM00318">
    <property type="entry name" value="SNc"/>
    <property type="match status" value="1"/>
</dbReference>
<dbReference type="OrthoDB" id="430293at2759"/>
<organism evidence="9 10">
    <name type="scientific">Synchytrium endobioticum</name>
    <dbReference type="NCBI Taxonomy" id="286115"/>
    <lineage>
        <taxon>Eukaryota</taxon>
        <taxon>Fungi</taxon>
        <taxon>Fungi incertae sedis</taxon>
        <taxon>Chytridiomycota</taxon>
        <taxon>Chytridiomycota incertae sedis</taxon>
        <taxon>Chytridiomycetes</taxon>
        <taxon>Synchytriales</taxon>
        <taxon>Synchytriaceae</taxon>
        <taxon>Synchytrium</taxon>
    </lineage>
</organism>
<dbReference type="STRING" id="286115.A0A507DJW3"/>
<accession>A0A507DJW3</accession>
<gene>
    <name evidence="8" type="ORF">SeLEV6574_g02195</name>
    <name evidence="9" type="ORF">SeMB42_g01762</name>
</gene>
<keyword evidence="6" id="KW-0732">Signal</keyword>
<dbReference type="PANTHER" id="PTHR12302:SF3">
    <property type="entry name" value="SERINE_THREONINE-PROTEIN KINASE 31"/>
    <property type="match status" value="1"/>
</dbReference>
<evidence type="ECO:0000259" key="7">
    <source>
        <dbReference type="PROSITE" id="PS50830"/>
    </source>
</evidence>
<dbReference type="EMBL" id="QEAN01000048">
    <property type="protein sequence ID" value="TPX51934.1"/>
    <property type="molecule type" value="Genomic_DNA"/>
</dbReference>
<keyword evidence="5" id="KW-0106">Calcium</keyword>
<keyword evidence="2" id="KW-0540">Nuclease</keyword>
<dbReference type="Proteomes" id="UP000320475">
    <property type="component" value="Unassembled WGS sequence"/>
</dbReference>
<dbReference type="Pfam" id="PF00565">
    <property type="entry name" value="SNase"/>
    <property type="match status" value="1"/>
</dbReference>
<evidence type="ECO:0000313" key="10">
    <source>
        <dbReference type="Proteomes" id="UP000317494"/>
    </source>
</evidence>
<evidence type="ECO:0000256" key="2">
    <source>
        <dbReference type="ARBA" id="ARBA00022722"/>
    </source>
</evidence>
<feature type="chain" id="PRO_5033463915" description="TNase-like domain-containing protein" evidence="6">
    <location>
        <begin position="21"/>
        <end position="223"/>
    </location>
</feature>
<protein>
    <recommendedName>
        <fullName evidence="7">TNase-like domain-containing protein</fullName>
    </recommendedName>
</protein>
<dbReference type="AlphaFoldDB" id="A0A507DJW3"/>
<feature type="domain" description="TNase-like" evidence="7">
    <location>
        <begin position="57"/>
        <end position="204"/>
    </location>
</feature>
<evidence type="ECO:0000313" key="8">
    <source>
        <dbReference type="EMBL" id="TPX48142.1"/>
    </source>
</evidence>
<evidence type="ECO:0000256" key="4">
    <source>
        <dbReference type="ARBA" id="ARBA00022801"/>
    </source>
</evidence>
<dbReference type="EMBL" id="QEAM01000058">
    <property type="protein sequence ID" value="TPX48142.1"/>
    <property type="molecule type" value="Genomic_DNA"/>
</dbReference>